<comment type="caution">
    <text evidence="3">The sequence shown here is derived from an EMBL/GenBank/DDBJ whole genome shotgun (WGS) entry which is preliminary data.</text>
</comment>
<proteinExistence type="predicted"/>
<evidence type="ECO:0000313" key="4">
    <source>
        <dbReference type="Proteomes" id="UP001160625"/>
    </source>
</evidence>
<keyword evidence="4" id="KW-1185">Reference proteome</keyword>
<evidence type="ECO:0000313" key="3">
    <source>
        <dbReference type="EMBL" id="MDH7638718.1"/>
    </source>
</evidence>
<evidence type="ECO:0000256" key="1">
    <source>
        <dbReference type="SAM" id="MobiDB-lite"/>
    </source>
</evidence>
<gene>
    <name evidence="3" type="ORF">QGN17_08240</name>
</gene>
<organism evidence="3 4">
    <name type="scientific">Sphingomonas oryzagri</name>
    <dbReference type="NCBI Taxonomy" id="3042314"/>
    <lineage>
        <taxon>Bacteria</taxon>
        <taxon>Pseudomonadati</taxon>
        <taxon>Pseudomonadota</taxon>
        <taxon>Alphaproteobacteria</taxon>
        <taxon>Sphingomonadales</taxon>
        <taxon>Sphingomonadaceae</taxon>
        <taxon>Sphingomonas</taxon>
    </lineage>
</organism>
<accession>A0ABT6N1N7</accession>
<name>A0ABT6N1N7_9SPHN</name>
<feature type="transmembrane region" description="Helical" evidence="2">
    <location>
        <begin position="57"/>
        <end position="81"/>
    </location>
</feature>
<feature type="compositionally biased region" description="Acidic residues" evidence="1">
    <location>
        <begin position="138"/>
        <end position="149"/>
    </location>
</feature>
<evidence type="ECO:0008006" key="5">
    <source>
        <dbReference type="Google" id="ProtNLM"/>
    </source>
</evidence>
<evidence type="ECO:0000256" key="2">
    <source>
        <dbReference type="SAM" id="Phobius"/>
    </source>
</evidence>
<feature type="compositionally biased region" description="Basic and acidic residues" evidence="1">
    <location>
        <begin position="106"/>
        <end position="124"/>
    </location>
</feature>
<reference evidence="3" key="1">
    <citation type="submission" date="2023-04" db="EMBL/GenBank/DDBJ databases">
        <title>Sphingomonas sp. MAHUQ-71 isolated from rice field.</title>
        <authorList>
            <person name="Huq M.A."/>
        </authorList>
    </citation>
    <scope>NUCLEOTIDE SEQUENCE</scope>
    <source>
        <strain evidence="3">MAHUQ-71</strain>
    </source>
</reference>
<keyword evidence="2" id="KW-0472">Membrane</keyword>
<protein>
    <recommendedName>
        <fullName evidence="5">Penicillin-binding protein</fullName>
    </recommendedName>
</protein>
<dbReference type="EMBL" id="JARYGZ010000001">
    <property type="protein sequence ID" value="MDH7638718.1"/>
    <property type="molecule type" value="Genomic_DNA"/>
</dbReference>
<keyword evidence="2" id="KW-1133">Transmembrane helix</keyword>
<dbReference type="RefSeq" id="WP_281044000.1">
    <property type="nucleotide sequence ID" value="NZ_JARYGZ010000001.1"/>
</dbReference>
<keyword evidence="2" id="KW-0812">Transmembrane</keyword>
<sequence length="149" mass="16504">MSDWEIVRRPRLEPHSGSGADPSADWRRFVLEQVGYDEVGRARSARRADRLRALRRFLGGIIFGLIVFALAFGATLAVQAFRAGRFDRYLPKPAEVSTPPPPSARWAREAPPEPTEFRDAHKELQNPFAPPPRAPSPDTDDGGSEEGGD</sequence>
<dbReference type="Proteomes" id="UP001160625">
    <property type="component" value="Unassembled WGS sequence"/>
</dbReference>
<feature type="region of interest" description="Disordered" evidence="1">
    <location>
        <begin position="89"/>
        <end position="149"/>
    </location>
</feature>